<name>A0A9X2JFI5_9BACT</name>
<dbReference type="RefSeq" id="WP_252852156.1">
    <property type="nucleotide sequence ID" value="NZ_JAMXLR010000032.1"/>
</dbReference>
<feature type="transmembrane region" description="Helical" evidence="1">
    <location>
        <begin position="143"/>
        <end position="163"/>
    </location>
</feature>
<keyword evidence="1" id="KW-0812">Transmembrane</keyword>
<accession>A0A9X2JFI5</accession>
<sequence length="326" mass="37099">MANLISERLHQYFEELEASLNLSEPHTRTIVDEVRADVVTRIAAQTSEGQTEEDAVKRILEELGTPRELANSIRSTVPPWGTPAFIYTRYLLSGLLVLLSLWVTWNIRSTEWGFSTLRIVAITSIFLPIFLLTWPGIVWRKNWMFSFISTVVAFAFVMLALAVGSESAQPAISLDLPPATAVEALHPGDPSYSTVQPVAYFVLAIFAALTVYLLTMLQRRQQLLLTATVPLFVLLAIELPFFIEEYRFEENVEAIDSQLELYLANHDELPSQDKYTELSKTWDVDQQILFHPVGDRRTYSLFLSRPLQSNSSICFDSENGWFWVND</sequence>
<evidence type="ECO:0000313" key="3">
    <source>
        <dbReference type="Proteomes" id="UP001155241"/>
    </source>
</evidence>
<comment type="caution">
    <text evidence="2">The sequence shown here is derived from an EMBL/GenBank/DDBJ whole genome shotgun (WGS) entry which is preliminary data.</text>
</comment>
<keyword evidence="1" id="KW-1133">Transmembrane helix</keyword>
<organism evidence="2 3">
    <name type="scientific">Aeoliella straminimaris</name>
    <dbReference type="NCBI Taxonomy" id="2954799"/>
    <lineage>
        <taxon>Bacteria</taxon>
        <taxon>Pseudomonadati</taxon>
        <taxon>Planctomycetota</taxon>
        <taxon>Planctomycetia</taxon>
        <taxon>Pirellulales</taxon>
        <taxon>Lacipirellulaceae</taxon>
        <taxon>Aeoliella</taxon>
    </lineage>
</organism>
<protein>
    <submittedName>
        <fullName evidence="2">Uncharacterized protein</fullName>
    </submittedName>
</protein>
<feature type="transmembrane region" description="Helical" evidence="1">
    <location>
        <begin position="84"/>
        <end position="105"/>
    </location>
</feature>
<evidence type="ECO:0000313" key="2">
    <source>
        <dbReference type="EMBL" id="MCO6044050.1"/>
    </source>
</evidence>
<feature type="transmembrane region" description="Helical" evidence="1">
    <location>
        <begin position="198"/>
        <end position="217"/>
    </location>
</feature>
<dbReference type="Pfam" id="PF22564">
    <property type="entry name" value="HAAS"/>
    <property type="match status" value="1"/>
</dbReference>
<dbReference type="EMBL" id="JAMXLR010000032">
    <property type="protein sequence ID" value="MCO6044050.1"/>
    <property type="molecule type" value="Genomic_DNA"/>
</dbReference>
<feature type="transmembrane region" description="Helical" evidence="1">
    <location>
        <begin position="223"/>
        <end position="243"/>
    </location>
</feature>
<evidence type="ECO:0000256" key="1">
    <source>
        <dbReference type="SAM" id="Phobius"/>
    </source>
</evidence>
<reference evidence="2" key="1">
    <citation type="submission" date="2022-06" db="EMBL/GenBank/DDBJ databases">
        <title>Aeoliella straminimaris, a novel planctomycete from sediments.</title>
        <authorList>
            <person name="Vitorino I.R."/>
            <person name="Lage O.M."/>
        </authorList>
    </citation>
    <scope>NUCLEOTIDE SEQUENCE</scope>
    <source>
        <strain evidence="2">ICT_H6.2</strain>
    </source>
</reference>
<keyword evidence="1" id="KW-0472">Membrane</keyword>
<dbReference type="Proteomes" id="UP001155241">
    <property type="component" value="Unassembled WGS sequence"/>
</dbReference>
<proteinExistence type="predicted"/>
<feature type="transmembrane region" description="Helical" evidence="1">
    <location>
        <begin position="117"/>
        <end position="137"/>
    </location>
</feature>
<keyword evidence="3" id="KW-1185">Reference proteome</keyword>
<gene>
    <name evidence="2" type="ORF">NG895_09025</name>
</gene>
<dbReference type="AlphaFoldDB" id="A0A9X2JFI5"/>